<name>A0A1E7FN40_9STRA</name>
<evidence type="ECO:0000313" key="3">
    <source>
        <dbReference type="EMBL" id="OEU19567.1"/>
    </source>
</evidence>
<evidence type="ECO:0000313" key="4">
    <source>
        <dbReference type="Proteomes" id="UP000095751"/>
    </source>
</evidence>
<feature type="compositionally biased region" description="Low complexity" evidence="1">
    <location>
        <begin position="627"/>
        <end position="648"/>
    </location>
</feature>
<feature type="region of interest" description="Disordered" evidence="1">
    <location>
        <begin position="1"/>
        <end position="103"/>
    </location>
</feature>
<feature type="compositionally biased region" description="Low complexity" evidence="1">
    <location>
        <begin position="34"/>
        <end position="55"/>
    </location>
</feature>
<feature type="compositionally biased region" description="Polar residues" evidence="1">
    <location>
        <begin position="553"/>
        <end position="563"/>
    </location>
</feature>
<feature type="compositionally biased region" description="Polar residues" evidence="1">
    <location>
        <begin position="73"/>
        <end position="82"/>
    </location>
</feature>
<reference evidence="3 4" key="1">
    <citation type="submission" date="2016-09" db="EMBL/GenBank/DDBJ databases">
        <title>Extensive genetic diversity and differential bi-allelic expression allows diatom success in the polar Southern Ocean.</title>
        <authorList>
            <consortium name="DOE Joint Genome Institute"/>
            <person name="Mock T."/>
            <person name="Otillar R.P."/>
            <person name="Strauss J."/>
            <person name="Dupont C."/>
            <person name="Frickenhaus S."/>
            <person name="Maumus F."/>
            <person name="Mcmullan M."/>
            <person name="Sanges R."/>
            <person name="Schmutz J."/>
            <person name="Toseland A."/>
            <person name="Valas R."/>
            <person name="Veluchamy A."/>
            <person name="Ward B.J."/>
            <person name="Allen A."/>
            <person name="Barry K."/>
            <person name="Falciatore A."/>
            <person name="Ferrante M."/>
            <person name="Fortunato A.E."/>
            <person name="Gloeckner G."/>
            <person name="Gruber A."/>
            <person name="Hipkin R."/>
            <person name="Janech M."/>
            <person name="Kroth P."/>
            <person name="Leese F."/>
            <person name="Lindquist E."/>
            <person name="Lyon B.R."/>
            <person name="Martin J."/>
            <person name="Mayer C."/>
            <person name="Parker M."/>
            <person name="Quesneville H."/>
            <person name="Raymond J."/>
            <person name="Uhlig C."/>
            <person name="Valentin K.U."/>
            <person name="Worden A.Z."/>
            <person name="Armbrust E.V."/>
            <person name="Bowler C."/>
            <person name="Green B."/>
            <person name="Moulton V."/>
            <person name="Van Oosterhout C."/>
            <person name="Grigoriev I."/>
        </authorList>
    </citation>
    <scope>NUCLEOTIDE SEQUENCE [LARGE SCALE GENOMIC DNA]</scope>
    <source>
        <strain evidence="3 4">CCMP1102</strain>
    </source>
</reference>
<dbReference type="KEGG" id="fcy:FRACYDRAFT_235625"/>
<feature type="transmembrane region" description="Helical" evidence="2">
    <location>
        <begin position="129"/>
        <end position="150"/>
    </location>
</feature>
<accession>A0A1E7FN40</accession>
<evidence type="ECO:0000256" key="1">
    <source>
        <dbReference type="SAM" id="MobiDB-lite"/>
    </source>
</evidence>
<dbReference type="Proteomes" id="UP000095751">
    <property type="component" value="Unassembled WGS sequence"/>
</dbReference>
<evidence type="ECO:0000256" key="2">
    <source>
        <dbReference type="SAM" id="Phobius"/>
    </source>
</evidence>
<feature type="compositionally biased region" description="Low complexity" evidence="1">
    <location>
        <begin position="83"/>
        <end position="95"/>
    </location>
</feature>
<organism evidence="3 4">
    <name type="scientific">Fragilariopsis cylindrus CCMP1102</name>
    <dbReference type="NCBI Taxonomy" id="635003"/>
    <lineage>
        <taxon>Eukaryota</taxon>
        <taxon>Sar</taxon>
        <taxon>Stramenopiles</taxon>
        <taxon>Ochrophyta</taxon>
        <taxon>Bacillariophyta</taxon>
        <taxon>Bacillariophyceae</taxon>
        <taxon>Bacillariophycidae</taxon>
        <taxon>Bacillariales</taxon>
        <taxon>Bacillariaceae</taxon>
        <taxon>Fragilariopsis</taxon>
    </lineage>
</organism>
<feature type="region of interest" description="Disordered" evidence="1">
    <location>
        <begin position="551"/>
        <end position="572"/>
    </location>
</feature>
<keyword evidence="2" id="KW-0472">Membrane</keyword>
<feature type="region of interest" description="Disordered" evidence="1">
    <location>
        <begin position="623"/>
        <end position="648"/>
    </location>
</feature>
<gene>
    <name evidence="3" type="ORF">FRACYDRAFT_235625</name>
</gene>
<dbReference type="InParanoid" id="A0A1E7FN40"/>
<proteinExistence type="predicted"/>
<protein>
    <submittedName>
        <fullName evidence="3">Uncharacterized protein</fullName>
    </submittedName>
</protein>
<dbReference type="AlphaFoldDB" id="A0A1E7FN40"/>
<keyword evidence="4" id="KW-1185">Reference proteome</keyword>
<dbReference type="OrthoDB" id="48107at2759"/>
<sequence>MTTPFGSVVKSFQPPQPPKTQITSPPPKLNSGDSSSSTTVHTANNNTNTTTTTTTRQRHNGHNRQRVRPRPGDSNNDSNDNEATSTSSAGSSNGNFHKKGGSNNNTAKITIYTSFIIFIRKLLRSDRKLIQVLIVLTIIFSLTSIIRFSFYEYNNNVNLLNVNNNLVTIPQSVVKTLVIDSSSSIATPPPPPLIICDDKNGYESLFPRNHQNNNHSTSTSNSRPDGPVFLWGIPSTTSDYEVSRRKLLRRTYLNFYRKLDDKDSNKQHHNRICSFHEWTCNHNIRQQCQMIYLFFIGGGNNETGALPIMLNESIIDFRDMLLITPVVVVDPNDTAITTMTNKTNKTISTDSNNYDINEAGTIYLKIYENQFDGKMTTWFKFASLIAKEYLHDIDYIFKVDSDLLLLPPNFFNWFEYEHEKHKRKRKRKQTMIGAAAAAAVAGEVEEEVDSNSSNSDSNSSKYIPPELIYGGIEFPATNCIINYTFDHECPLPLSGRSYMSGELNFVSIDLAIYITSDLCPRDSWTIPHEDVSISNYIYSYQNNTIYHNKHNKQQQQFESDTNVDNNDQDQDQDQDRYVIDIISVNTSRILLLPNMKSDWFPVNIIKNPEILLDYNSNDVNNNRGTGSTDSATTTTIASDTTTSDSTASNRYSNSNSILWGHSIKRGEHKMYLYWKINSKYLGFWNRYSKIYSNRNEIIKKVIDNNKNNSTTRNGGGGGGTNTSIIITTTTTTTGGKNNNVQSNEDAIITNHNISEKLKQLRDKKAAAE</sequence>
<feature type="compositionally biased region" description="Basic residues" evidence="1">
    <location>
        <begin position="56"/>
        <end position="69"/>
    </location>
</feature>
<keyword evidence="2" id="KW-1133">Transmembrane helix</keyword>
<feature type="compositionally biased region" description="Pro residues" evidence="1">
    <location>
        <begin position="14"/>
        <end position="28"/>
    </location>
</feature>
<keyword evidence="2" id="KW-0812">Transmembrane</keyword>
<dbReference type="EMBL" id="KV784355">
    <property type="protein sequence ID" value="OEU19567.1"/>
    <property type="molecule type" value="Genomic_DNA"/>
</dbReference>